<dbReference type="GO" id="GO:0008733">
    <property type="term" value="F:L-arabinose isomerase activity"/>
    <property type="evidence" value="ECO:0007669"/>
    <property type="project" value="InterPro"/>
</dbReference>
<dbReference type="GO" id="GO:0019569">
    <property type="term" value="P:L-arabinose catabolic process to D-xylulose 5-phosphate"/>
    <property type="evidence" value="ECO:0007669"/>
    <property type="project" value="TreeGrafter"/>
</dbReference>
<protein>
    <submittedName>
        <fullName evidence="9">L-arabinose isomerase</fullName>
    </submittedName>
</protein>
<dbReference type="PANTHER" id="PTHR38464:SF1">
    <property type="entry name" value="L-ARABINOSE ISOMERASE"/>
    <property type="match status" value="1"/>
</dbReference>
<keyword evidence="1" id="KW-0479">Metal-binding</keyword>
<dbReference type="AlphaFoldDB" id="A0A9D1IRV3"/>
<dbReference type="Pfam" id="PF11762">
    <property type="entry name" value="Arabinose_Iso_C"/>
    <property type="match status" value="1"/>
</dbReference>
<evidence type="ECO:0000256" key="2">
    <source>
        <dbReference type="ARBA" id="ARBA00022935"/>
    </source>
</evidence>
<evidence type="ECO:0000256" key="4">
    <source>
        <dbReference type="ARBA" id="ARBA00023235"/>
    </source>
</evidence>
<evidence type="ECO:0000256" key="1">
    <source>
        <dbReference type="ARBA" id="ARBA00022723"/>
    </source>
</evidence>
<name>A0A9D1IRV3_9FIRM</name>
<evidence type="ECO:0000259" key="7">
    <source>
        <dbReference type="Pfam" id="PF11762"/>
    </source>
</evidence>
<evidence type="ECO:0000313" key="10">
    <source>
        <dbReference type="Proteomes" id="UP000824082"/>
    </source>
</evidence>
<reference evidence="9" key="2">
    <citation type="journal article" date="2021" name="PeerJ">
        <title>Extensive microbial diversity within the chicken gut microbiome revealed by metagenomics and culture.</title>
        <authorList>
            <person name="Gilroy R."/>
            <person name="Ravi A."/>
            <person name="Getino M."/>
            <person name="Pursley I."/>
            <person name="Horton D.L."/>
            <person name="Alikhan N.F."/>
            <person name="Baker D."/>
            <person name="Gharbi K."/>
            <person name="Hall N."/>
            <person name="Watson M."/>
            <person name="Adriaenssens E.M."/>
            <person name="Foster-Nyarko E."/>
            <person name="Jarju S."/>
            <person name="Secka A."/>
            <person name="Antonio M."/>
            <person name="Oren A."/>
            <person name="Chaudhuri R.R."/>
            <person name="La Ragione R."/>
            <person name="Hildebrand F."/>
            <person name="Pallen M.J."/>
        </authorList>
    </citation>
    <scope>NUCLEOTIDE SEQUENCE</scope>
    <source>
        <strain evidence="9">4509</strain>
    </source>
</reference>
<evidence type="ECO:0000256" key="5">
    <source>
        <dbReference type="ARBA" id="ARBA00023277"/>
    </source>
</evidence>
<dbReference type="InterPro" id="IPR055390">
    <property type="entry name" value="AraA_central"/>
</dbReference>
<keyword evidence="5" id="KW-0119">Carbohydrate metabolism</keyword>
<organism evidence="9 10">
    <name type="scientific">Candidatus Egerieicola faecale</name>
    <dbReference type="NCBI Taxonomy" id="2840774"/>
    <lineage>
        <taxon>Bacteria</taxon>
        <taxon>Bacillati</taxon>
        <taxon>Bacillota</taxon>
        <taxon>Clostridia</taxon>
        <taxon>Eubacteriales</taxon>
        <taxon>Oscillospiraceae</taxon>
        <taxon>Oscillospiraceae incertae sedis</taxon>
        <taxon>Candidatus Egerieicola</taxon>
    </lineage>
</organism>
<feature type="domain" description="L-arabinose isomerase central" evidence="8">
    <location>
        <begin position="176"/>
        <end position="317"/>
    </location>
</feature>
<dbReference type="GO" id="GO:0046872">
    <property type="term" value="F:metal ion binding"/>
    <property type="evidence" value="ECO:0007669"/>
    <property type="project" value="UniProtKB-KW"/>
</dbReference>
<comment type="caution">
    <text evidence="9">The sequence shown here is derived from an EMBL/GenBank/DDBJ whole genome shotgun (WGS) entry which is preliminary data.</text>
</comment>
<dbReference type="InterPro" id="IPR003762">
    <property type="entry name" value="Lara_isomerase"/>
</dbReference>
<feature type="non-terminal residue" evidence="9">
    <location>
        <position position="401"/>
    </location>
</feature>
<feature type="domain" description="L-arabinose isomerase N-terminal" evidence="6">
    <location>
        <begin position="8"/>
        <end position="169"/>
    </location>
</feature>
<keyword evidence="2" id="KW-0054">Arabinose catabolism</keyword>
<dbReference type="InterPro" id="IPR009015">
    <property type="entry name" value="Fucose_isomerase_N/cen_sf"/>
</dbReference>
<dbReference type="Gene3D" id="3.40.50.10940">
    <property type="match status" value="1"/>
</dbReference>
<dbReference type="InterPro" id="IPR055389">
    <property type="entry name" value="AraA_N"/>
</dbReference>
<sequence length="401" mass="44577">MRSLKDLEFWFVTGSQPLYGDDAIQACIKHADDMISKMNEFGLPCKIVNKGVVTCTEEITKVMKEVNYCDACAGVIIFAHTFSPSKMWIKGLVELNKPLLHLHTQYNKEIPYDTMDMDFMNLNQSAHGDRETGFIASRLRMNRKVVMGHWEDPEVTKRIAAWMRSAAGVVLGKELKICRFGDNMRYVGVTEGDKVEVEIKLGWECNTYAVGNLAKAIDACTEEEVDAKMAEYTSKYDMNTDNIDSVRYQARCEIAMEKFFAENDFSAFTNTFQDLVGMRQLPGIATQNLMAKGIGYGGEGDWKTAALDTIMKKMAEGLPGGTAFMEDYTLNLIPGNELIMGAHMLEVDPCVAATKPKIEVHELGIGGKEPPARLVFDGKSGKGITCSLVDMGGRLRLICCD</sequence>
<evidence type="ECO:0000259" key="6">
    <source>
        <dbReference type="Pfam" id="PF02610"/>
    </source>
</evidence>
<feature type="domain" description="L-arabinose isomerase C-terminal" evidence="7">
    <location>
        <begin position="321"/>
        <end position="399"/>
    </location>
</feature>
<dbReference type="Pfam" id="PF02610">
    <property type="entry name" value="AraA_N"/>
    <property type="match status" value="1"/>
</dbReference>
<dbReference type="SUPFAM" id="SSF50443">
    <property type="entry name" value="FucI/AraA C-terminal domain-like"/>
    <property type="match status" value="1"/>
</dbReference>
<dbReference type="InterPro" id="IPR038583">
    <property type="entry name" value="AraA_N_sf"/>
</dbReference>
<keyword evidence="3" id="KW-0464">Manganese</keyword>
<evidence type="ECO:0000259" key="8">
    <source>
        <dbReference type="Pfam" id="PF24856"/>
    </source>
</evidence>
<dbReference type="Proteomes" id="UP000824082">
    <property type="component" value="Unassembled WGS sequence"/>
</dbReference>
<dbReference type="InterPro" id="IPR004216">
    <property type="entry name" value="Fuc/Ara_isomerase_C"/>
</dbReference>
<accession>A0A9D1IRV3</accession>
<dbReference type="GO" id="GO:0005829">
    <property type="term" value="C:cytosol"/>
    <property type="evidence" value="ECO:0007669"/>
    <property type="project" value="TreeGrafter"/>
</dbReference>
<dbReference type="PANTHER" id="PTHR38464">
    <property type="entry name" value="L-ARABINOSE ISOMERASE"/>
    <property type="match status" value="1"/>
</dbReference>
<gene>
    <name evidence="9" type="ORF">IAD19_06395</name>
</gene>
<dbReference type="Pfam" id="PF24856">
    <property type="entry name" value="AraA_central"/>
    <property type="match status" value="1"/>
</dbReference>
<proteinExistence type="predicted"/>
<evidence type="ECO:0000313" key="9">
    <source>
        <dbReference type="EMBL" id="HIU42168.1"/>
    </source>
</evidence>
<evidence type="ECO:0000256" key="3">
    <source>
        <dbReference type="ARBA" id="ARBA00023211"/>
    </source>
</evidence>
<dbReference type="SUPFAM" id="SSF53743">
    <property type="entry name" value="FucI/AraA N-terminal and middle domains"/>
    <property type="match status" value="1"/>
</dbReference>
<dbReference type="InterPro" id="IPR024664">
    <property type="entry name" value="Ara_Isoase_C"/>
</dbReference>
<dbReference type="EMBL" id="DVMX01000125">
    <property type="protein sequence ID" value="HIU42168.1"/>
    <property type="molecule type" value="Genomic_DNA"/>
</dbReference>
<keyword evidence="4 9" id="KW-0413">Isomerase</keyword>
<reference evidence="9" key="1">
    <citation type="submission" date="2020-10" db="EMBL/GenBank/DDBJ databases">
        <authorList>
            <person name="Gilroy R."/>
        </authorList>
    </citation>
    <scope>NUCLEOTIDE SEQUENCE</scope>
    <source>
        <strain evidence="9">4509</strain>
    </source>
</reference>